<feature type="coiled-coil region" evidence="1">
    <location>
        <begin position="231"/>
        <end position="265"/>
    </location>
</feature>
<evidence type="ECO:0000313" key="4">
    <source>
        <dbReference type="Proteomes" id="UP000475862"/>
    </source>
</evidence>
<accession>A0A6G0SXB9</accession>
<dbReference type="AlphaFoldDB" id="A0A6G0SXB9"/>
<dbReference type="InterPro" id="IPR048365">
    <property type="entry name" value="TNP-like_RNaseH_N"/>
</dbReference>
<dbReference type="OrthoDB" id="6593860at2759"/>
<feature type="domain" description="Transposable element P transposase-like RNase H" evidence="2">
    <location>
        <begin position="347"/>
        <end position="415"/>
    </location>
</feature>
<keyword evidence="1" id="KW-0175">Coiled coil</keyword>
<evidence type="ECO:0000259" key="2">
    <source>
        <dbReference type="Pfam" id="PF21787"/>
    </source>
</evidence>
<organism evidence="3 4">
    <name type="scientific">Aphis glycines</name>
    <name type="common">Soybean aphid</name>
    <dbReference type="NCBI Taxonomy" id="307491"/>
    <lineage>
        <taxon>Eukaryota</taxon>
        <taxon>Metazoa</taxon>
        <taxon>Ecdysozoa</taxon>
        <taxon>Arthropoda</taxon>
        <taxon>Hexapoda</taxon>
        <taxon>Insecta</taxon>
        <taxon>Pterygota</taxon>
        <taxon>Neoptera</taxon>
        <taxon>Paraneoptera</taxon>
        <taxon>Hemiptera</taxon>
        <taxon>Sternorrhyncha</taxon>
        <taxon>Aphidomorpha</taxon>
        <taxon>Aphidoidea</taxon>
        <taxon>Aphididae</taxon>
        <taxon>Aphidini</taxon>
        <taxon>Aphis</taxon>
        <taxon>Aphis</taxon>
    </lineage>
</organism>
<evidence type="ECO:0000256" key="1">
    <source>
        <dbReference type="SAM" id="Coils"/>
    </source>
</evidence>
<dbReference type="Proteomes" id="UP000475862">
    <property type="component" value="Unassembled WGS sequence"/>
</dbReference>
<reference evidence="3 4" key="1">
    <citation type="submission" date="2019-08" db="EMBL/GenBank/DDBJ databases">
        <title>The genome of the soybean aphid Biotype 1, its phylome, world population structure and adaptation to the North American continent.</title>
        <authorList>
            <person name="Giordano R."/>
            <person name="Donthu R.K."/>
            <person name="Hernandez A.G."/>
            <person name="Wright C.L."/>
            <person name="Zimin A.V."/>
        </authorList>
    </citation>
    <scope>NUCLEOTIDE SEQUENCE [LARGE SCALE GENOMIC DNA]</scope>
    <source>
        <tissue evidence="3">Whole aphids</tissue>
    </source>
</reference>
<sequence length="553" mass="63762">MRKCSVLLDCDAVKNNLKIPCFRVPANNIQDWKKVISKANKQMTNVKFVCANHFLPTDLISNYSVPQDIIEEVSDELFSLNDVMKNKAKVFLTEGWSIYCSLNEISFYKPNIDNGKLQIEKQIIFKNTLEINFFVYQYIVHTDNLGTKLQYPLNPNQITAAIKLFENKTICSGGPNPVNFPDLKKRCNICDKLFPFFRIYKQRYQTKIKSYIGPTLTPTRRGVLKSILSEKKNLKNSNVRFQSTIKKLQNSLSQSKNKMQLLVDDKINQILNAKKFSDSQKIIVREIIKGSKVANKKNNQYSEDWILLCVLLKIRSSSTYSFLRQQEILQLPCPRTIRKYLSLVKTQCGFDDTIFRLMKKKLTMLKLEQKFGMLVYDGIFLREILSVNSQTLTYAGLEDFGGEFSPSDLKANHVLAQLVVKAICLLENVGAKVLGGVVSDGATNNRKLWSELSISEQRENIKNKFDHPLDKKRKIFLFSDALHLIKNVRNKLFNKMSVRVSPTKPYIRWSHYIDVHKNDIARNSNAPTKVFPKITLRHLNPDSFSKMNVKLEC</sequence>
<proteinExistence type="predicted"/>
<protein>
    <recommendedName>
        <fullName evidence="2">Transposable element P transposase-like RNase H domain-containing protein</fullName>
    </recommendedName>
</protein>
<comment type="caution">
    <text evidence="3">The sequence shown here is derived from an EMBL/GenBank/DDBJ whole genome shotgun (WGS) entry which is preliminary data.</text>
</comment>
<dbReference type="Pfam" id="PF21787">
    <property type="entry name" value="TNP-like_RNaseH_N"/>
    <property type="match status" value="1"/>
</dbReference>
<keyword evidence="4" id="KW-1185">Reference proteome</keyword>
<name>A0A6G0SXB9_APHGL</name>
<gene>
    <name evidence="3" type="ORF">AGLY_016600</name>
</gene>
<dbReference type="EMBL" id="VYZN01000468">
    <property type="protein sequence ID" value="KAE9522969.1"/>
    <property type="molecule type" value="Genomic_DNA"/>
</dbReference>
<evidence type="ECO:0000313" key="3">
    <source>
        <dbReference type="EMBL" id="KAE9522969.1"/>
    </source>
</evidence>